<keyword evidence="4" id="KW-0109">Calcium transport</keyword>
<evidence type="ECO:0000256" key="12">
    <source>
        <dbReference type="ARBA" id="ARBA00023136"/>
    </source>
</evidence>
<dbReference type="GO" id="GO:1990246">
    <property type="term" value="C:uniplex complex"/>
    <property type="evidence" value="ECO:0007669"/>
    <property type="project" value="TreeGrafter"/>
</dbReference>
<dbReference type="Pfam" id="PF13499">
    <property type="entry name" value="EF-hand_7"/>
    <property type="match status" value="1"/>
</dbReference>
<evidence type="ECO:0000256" key="13">
    <source>
        <dbReference type="ARBA" id="ARBA00038333"/>
    </source>
</evidence>
<name>A0AAW1UV39_9CUCU</name>
<dbReference type="GO" id="GO:0051560">
    <property type="term" value="P:mitochondrial calcium ion homeostasis"/>
    <property type="evidence" value="ECO:0007669"/>
    <property type="project" value="TreeGrafter"/>
</dbReference>
<dbReference type="PROSITE" id="PS50222">
    <property type="entry name" value="EF_HAND_2"/>
    <property type="match status" value="3"/>
</dbReference>
<evidence type="ECO:0000256" key="6">
    <source>
        <dbReference type="ARBA" id="ARBA00022737"/>
    </source>
</evidence>
<evidence type="ECO:0000256" key="4">
    <source>
        <dbReference type="ARBA" id="ARBA00022568"/>
    </source>
</evidence>
<dbReference type="GO" id="GO:0036444">
    <property type="term" value="P:calcium import into the mitochondrion"/>
    <property type="evidence" value="ECO:0007669"/>
    <property type="project" value="UniProtKB-ARBA"/>
</dbReference>
<evidence type="ECO:0000256" key="7">
    <source>
        <dbReference type="ARBA" id="ARBA00022792"/>
    </source>
</evidence>
<dbReference type="GO" id="GO:0005758">
    <property type="term" value="C:mitochondrial intermembrane space"/>
    <property type="evidence" value="ECO:0007669"/>
    <property type="project" value="UniProtKB-SubCell"/>
</dbReference>
<dbReference type="PANTHER" id="PTHR12294">
    <property type="entry name" value="EF HAND DOMAIN FAMILY A1,A2-RELATED"/>
    <property type="match status" value="1"/>
</dbReference>
<evidence type="ECO:0000256" key="9">
    <source>
        <dbReference type="ARBA" id="ARBA00022946"/>
    </source>
</evidence>
<keyword evidence="17" id="KW-1185">Reference proteome</keyword>
<keyword evidence="10" id="KW-0406">Ion transport</keyword>
<dbReference type="InterPro" id="IPR018247">
    <property type="entry name" value="EF_Hand_1_Ca_BS"/>
</dbReference>
<feature type="domain" description="EF-hand" evidence="15">
    <location>
        <begin position="185"/>
        <end position="220"/>
    </location>
</feature>
<dbReference type="GO" id="GO:0005509">
    <property type="term" value="F:calcium ion binding"/>
    <property type="evidence" value="ECO:0007669"/>
    <property type="project" value="InterPro"/>
</dbReference>
<dbReference type="SUPFAM" id="SSF47473">
    <property type="entry name" value="EF-hand"/>
    <property type="match status" value="1"/>
</dbReference>
<dbReference type="InterPro" id="IPR011992">
    <property type="entry name" value="EF-hand-dom_pair"/>
</dbReference>
<feature type="region of interest" description="Disordered" evidence="14">
    <location>
        <begin position="70"/>
        <end position="92"/>
    </location>
</feature>
<reference evidence="16 17" key="1">
    <citation type="submission" date="2023-03" db="EMBL/GenBank/DDBJ databases">
        <title>Genome insight into feeding habits of ladybird beetles.</title>
        <authorList>
            <person name="Li H.-S."/>
            <person name="Huang Y.-H."/>
            <person name="Pang H."/>
        </authorList>
    </citation>
    <scope>NUCLEOTIDE SEQUENCE [LARGE SCALE GENOMIC DNA]</scope>
    <source>
        <strain evidence="16">SYSU_2023b</strain>
        <tissue evidence="16">Whole body</tissue>
    </source>
</reference>
<evidence type="ECO:0000256" key="8">
    <source>
        <dbReference type="ARBA" id="ARBA00022837"/>
    </source>
</evidence>
<dbReference type="Proteomes" id="UP001431783">
    <property type="component" value="Unassembled WGS sequence"/>
</dbReference>
<dbReference type="SMART" id="SM00054">
    <property type="entry name" value="EFh"/>
    <property type="match status" value="3"/>
</dbReference>
<keyword evidence="9" id="KW-0809">Transit peptide</keyword>
<dbReference type="AlphaFoldDB" id="A0AAW1UV39"/>
<keyword evidence="6" id="KW-0677">Repeat</keyword>
<organism evidence="16 17">
    <name type="scientific">Henosepilachna vigintioctopunctata</name>
    <dbReference type="NCBI Taxonomy" id="420089"/>
    <lineage>
        <taxon>Eukaryota</taxon>
        <taxon>Metazoa</taxon>
        <taxon>Ecdysozoa</taxon>
        <taxon>Arthropoda</taxon>
        <taxon>Hexapoda</taxon>
        <taxon>Insecta</taxon>
        <taxon>Pterygota</taxon>
        <taxon>Neoptera</taxon>
        <taxon>Endopterygota</taxon>
        <taxon>Coleoptera</taxon>
        <taxon>Polyphaga</taxon>
        <taxon>Cucujiformia</taxon>
        <taxon>Coccinelloidea</taxon>
        <taxon>Coccinellidae</taxon>
        <taxon>Epilachninae</taxon>
        <taxon>Epilachnini</taxon>
        <taxon>Henosepilachna</taxon>
    </lineage>
</organism>
<feature type="domain" description="EF-hand" evidence="15">
    <location>
        <begin position="97"/>
        <end position="132"/>
    </location>
</feature>
<dbReference type="InterPro" id="IPR002048">
    <property type="entry name" value="EF_hand_dom"/>
</dbReference>
<comment type="caution">
    <text evidence="16">The sequence shown here is derived from an EMBL/GenBank/DDBJ whole genome shotgun (WGS) entry which is preliminary data.</text>
</comment>
<proteinExistence type="inferred from homology"/>
<protein>
    <recommendedName>
        <fullName evidence="15">EF-hand domain-containing protein</fullName>
    </recommendedName>
</protein>
<dbReference type="PANTHER" id="PTHR12294:SF1">
    <property type="entry name" value="CALCIUM UPTAKE PROTEIN 1, MITOCHONDRIAL"/>
    <property type="match status" value="1"/>
</dbReference>
<gene>
    <name evidence="16" type="ORF">WA026_021600</name>
</gene>
<feature type="domain" description="EF-hand" evidence="15">
    <location>
        <begin position="221"/>
        <end position="254"/>
    </location>
</feature>
<evidence type="ECO:0000259" key="15">
    <source>
        <dbReference type="PROSITE" id="PS50222"/>
    </source>
</evidence>
<dbReference type="InterPro" id="IPR039800">
    <property type="entry name" value="MICU1/2/3"/>
</dbReference>
<evidence type="ECO:0000256" key="14">
    <source>
        <dbReference type="SAM" id="MobiDB-lite"/>
    </source>
</evidence>
<evidence type="ECO:0000256" key="5">
    <source>
        <dbReference type="ARBA" id="ARBA00022723"/>
    </source>
</evidence>
<comment type="similarity">
    <text evidence="13">Belongs to the MICU1 family. MICU1 subfamily.</text>
</comment>
<keyword evidence="5" id="KW-0479">Metal-binding</keyword>
<comment type="subcellular location">
    <subcellularLocation>
        <location evidence="1">Mitochondrion inner membrane</location>
    </subcellularLocation>
    <subcellularLocation>
        <location evidence="2">Mitochondrion intermembrane space</location>
    </subcellularLocation>
</comment>
<evidence type="ECO:0000256" key="3">
    <source>
        <dbReference type="ARBA" id="ARBA00022448"/>
    </source>
</evidence>
<evidence type="ECO:0000256" key="1">
    <source>
        <dbReference type="ARBA" id="ARBA00004273"/>
    </source>
</evidence>
<evidence type="ECO:0000256" key="2">
    <source>
        <dbReference type="ARBA" id="ARBA00004569"/>
    </source>
</evidence>
<dbReference type="Pfam" id="PF13202">
    <property type="entry name" value="EF-hand_5"/>
    <property type="match status" value="1"/>
</dbReference>
<keyword evidence="8" id="KW-0106">Calcium</keyword>
<sequence length="270" mass="31804">MAFSIFINSRRLSRSLIEKRQLFTVNIKDVKKDFISNMYRSCVCATPILDLRVTPQTSLVSRQFAKQANTKHGSKYSSESESDSDLDEPGHRGESDFWRRKIRTFHNIIDVNKDGVISFNDFELLIERFVALGNLTEKHTQEFKELIKEWWIKRWGEINPYNLVTVEKYLEYMHHVLNDRKLVRRAHSFIPYIFRAIDKDQSGSITFEEYKLFFECLGLPEKDAILAFRAIDSNGDGKITIKEFVKHGRDFFVTEDENRISKYFWGPLVP</sequence>
<keyword evidence="11" id="KW-0496">Mitochondrion</keyword>
<keyword evidence="12" id="KW-0472">Membrane</keyword>
<accession>A0AAW1UV39</accession>
<evidence type="ECO:0000313" key="17">
    <source>
        <dbReference type="Proteomes" id="UP001431783"/>
    </source>
</evidence>
<dbReference type="PROSITE" id="PS00018">
    <property type="entry name" value="EF_HAND_1"/>
    <property type="match status" value="3"/>
</dbReference>
<keyword evidence="7" id="KW-0999">Mitochondrion inner membrane</keyword>
<dbReference type="EMBL" id="JARQZJ010000107">
    <property type="protein sequence ID" value="KAK9887292.1"/>
    <property type="molecule type" value="Genomic_DNA"/>
</dbReference>
<evidence type="ECO:0000313" key="16">
    <source>
        <dbReference type="EMBL" id="KAK9887292.1"/>
    </source>
</evidence>
<dbReference type="CDD" id="cd00051">
    <property type="entry name" value="EFh"/>
    <property type="match status" value="1"/>
</dbReference>
<keyword evidence="3" id="KW-0813">Transport</keyword>
<dbReference type="Gene3D" id="1.10.238.10">
    <property type="entry name" value="EF-hand"/>
    <property type="match status" value="1"/>
</dbReference>
<evidence type="ECO:0000256" key="10">
    <source>
        <dbReference type="ARBA" id="ARBA00023065"/>
    </source>
</evidence>
<evidence type="ECO:0000256" key="11">
    <source>
        <dbReference type="ARBA" id="ARBA00023128"/>
    </source>
</evidence>